<accession>A0A9W9UIH0</accession>
<evidence type="ECO:0008006" key="5">
    <source>
        <dbReference type="Google" id="ProtNLM"/>
    </source>
</evidence>
<organism evidence="3 4">
    <name type="scientific">Penicillium brevicompactum</name>
    <dbReference type="NCBI Taxonomy" id="5074"/>
    <lineage>
        <taxon>Eukaryota</taxon>
        <taxon>Fungi</taxon>
        <taxon>Dikarya</taxon>
        <taxon>Ascomycota</taxon>
        <taxon>Pezizomycotina</taxon>
        <taxon>Eurotiomycetes</taxon>
        <taxon>Eurotiomycetidae</taxon>
        <taxon>Eurotiales</taxon>
        <taxon>Aspergillaceae</taxon>
        <taxon>Penicillium</taxon>
    </lineage>
</organism>
<feature type="region of interest" description="Disordered" evidence="1">
    <location>
        <begin position="286"/>
        <end position="323"/>
    </location>
</feature>
<sequence length="323" mass="35305">MRSLAYFFRRPRVPLPPPPPGHPVTMHSWNRALPSSSASAILGRPVTAHSQAKVTPLRSCLKVRSDSVPTAFSPPSGAMKKSVRFGPSQFVEIPAREGPPRKTRKKKRRQAKKRVVHQPSPRFDARALGSSWSAMSPAVASIAMRRSLLLKSTPITPHRSPMSVFAPSKQRQVLAHSFRTGGLRASRFLSVRPPMPKPVGFAPQRVLAPSKLQSVPALPSQVSVVRSPPKTSMSEVVDAFSAGVSPILIQLLFLILVLLGFCFPGIWDILLLALVVYMAFQKETSRRPSPWCAPPVGGQGDSSRRLPRSYSALSDVRPSRAGR</sequence>
<feature type="region of interest" description="Disordered" evidence="1">
    <location>
        <begin position="94"/>
        <end position="121"/>
    </location>
</feature>
<dbReference type="AlphaFoldDB" id="A0A9W9UIH0"/>
<feature type="compositionally biased region" description="Basic residues" evidence="1">
    <location>
        <begin position="101"/>
        <end position="116"/>
    </location>
</feature>
<keyword evidence="4" id="KW-1185">Reference proteome</keyword>
<reference evidence="3" key="2">
    <citation type="journal article" date="2023" name="IMA Fungus">
        <title>Comparative genomic study of the Penicillium genus elucidates a diverse pangenome and 15 lateral gene transfer events.</title>
        <authorList>
            <person name="Petersen C."/>
            <person name="Sorensen T."/>
            <person name="Nielsen M.R."/>
            <person name="Sondergaard T.E."/>
            <person name="Sorensen J.L."/>
            <person name="Fitzpatrick D.A."/>
            <person name="Frisvad J.C."/>
            <person name="Nielsen K.L."/>
        </authorList>
    </citation>
    <scope>NUCLEOTIDE SEQUENCE</scope>
    <source>
        <strain evidence="3">IBT 35675</strain>
    </source>
</reference>
<evidence type="ECO:0000313" key="3">
    <source>
        <dbReference type="EMBL" id="KAJ5342408.1"/>
    </source>
</evidence>
<comment type="caution">
    <text evidence="3">The sequence shown here is derived from an EMBL/GenBank/DDBJ whole genome shotgun (WGS) entry which is preliminary data.</text>
</comment>
<proteinExistence type="predicted"/>
<feature type="transmembrane region" description="Helical" evidence="2">
    <location>
        <begin position="247"/>
        <end position="280"/>
    </location>
</feature>
<evidence type="ECO:0000256" key="1">
    <source>
        <dbReference type="SAM" id="MobiDB-lite"/>
    </source>
</evidence>
<name>A0A9W9UIH0_PENBR</name>
<keyword evidence="2" id="KW-1133">Transmembrane helix</keyword>
<protein>
    <recommendedName>
        <fullName evidence="5">Transmembrane protein</fullName>
    </recommendedName>
</protein>
<reference evidence="3" key="1">
    <citation type="submission" date="2022-12" db="EMBL/GenBank/DDBJ databases">
        <authorList>
            <person name="Petersen C."/>
        </authorList>
    </citation>
    <scope>NUCLEOTIDE SEQUENCE</scope>
    <source>
        <strain evidence="3">IBT 35675</strain>
    </source>
</reference>
<gene>
    <name evidence="3" type="ORF">N7541_011532</name>
</gene>
<dbReference type="Proteomes" id="UP001148299">
    <property type="component" value="Unassembled WGS sequence"/>
</dbReference>
<keyword evidence="2" id="KW-0812">Transmembrane</keyword>
<evidence type="ECO:0000313" key="4">
    <source>
        <dbReference type="Proteomes" id="UP001148299"/>
    </source>
</evidence>
<evidence type="ECO:0000256" key="2">
    <source>
        <dbReference type="SAM" id="Phobius"/>
    </source>
</evidence>
<keyword evidence="2" id="KW-0472">Membrane</keyword>
<dbReference type="EMBL" id="JAPZBR010000008">
    <property type="protein sequence ID" value="KAJ5342408.1"/>
    <property type="molecule type" value="Genomic_DNA"/>
</dbReference>